<comment type="caution">
    <text evidence="1">The sequence shown here is derived from an EMBL/GenBank/DDBJ whole genome shotgun (WGS) entry which is preliminary data.</text>
</comment>
<keyword evidence="2" id="KW-1185">Reference proteome</keyword>
<proteinExistence type="predicted"/>
<protein>
    <submittedName>
        <fullName evidence="1">Uncharacterized protein</fullName>
    </submittedName>
</protein>
<gene>
    <name evidence="1" type="ORF">OBO34_21130</name>
</gene>
<dbReference type="RefSeq" id="WP_269478817.1">
    <property type="nucleotide sequence ID" value="NZ_JAOSHN010000014.1"/>
</dbReference>
<evidence type="ECO:0000313" key="2">
    <source>
        <dbReference type="Proteomes" id="UP001065549"/>
    </source>
</evidence>
<dbReference type="Proteomes" id="UP001065549">
    <property type="component" value="Unassembled WGS sequence"/>
</dbReference>
<reference evidence="1" key="1">
    <citation type="submission" date="2022-09" db="EMBL/GenBank/DDBJ databases">
        <title>Culturomic study of gut microbiota in children with autism spectrum disorder.</title>
        <authorList>
            <person name="Efimov B.A."/>
            <person name="Chaplin A.V."/>
            <person name="Sokolova S.R."/>
            <person name="Pikina A.P."/>
            <person name="Korzhanova M."/>
            <person name="Belova V."/>
            <person name="Korostin D."/>
        </authorList>
    </citation>
    <scope>NUCLEOTIDE SEQUENCE</scope>
    <source>
        <strain evidence="1">ASD5510</strain>
    </source>
</reference>
<organism evidence="1 2">
    <name type="scientific">Hominibacterium faecale</name>
    <dbReference type="NCBI Taxonomy" id="2839743"/>
    <lineage>
        <taxon>Bacteria</taxon>
        <taxon>Bacillati</taxon>
        <taxon>Bacillota</taxon>
        <taxon>Clostridia</taxon>
        <taxon>Peptostreptococcales</taxon>
        <taxon>Anaerovoracaceae</taxon>
        <taxon>Hominibacterium</taxon>
    </lineage>
</organism>
<dbReference type="AlphaFoldDB" id="A0A9J6QZG3"/>
<sequence length="100" mass="11613">MMGEILVNVKEYINSTTPVVEVSFQLYDRDWCELLMSPQVKNVINRKELKSIFIDTETRVYELNGEPMSGVSRLELEFESGKWQLLITKEEIYESPHGAV</sequence>
<name>A0A9J6QZG3_9FIRM</name>
<dbReference type="EMBL" id="JAOSHN010000014">
    <property type="protein sequence ID" value="MCU7380821.1"/>
    <property type="molecule type" value="Genomic_DNA"/>
</dbReference>
<accession>A0A9J6QZG3</accession>
<evidence type="ECO:0000313" key="1">
    <source>
        <dbReference type="EMBL" id="MCU7380821.1"/>
    </source>
</evidence>